<accession>A0A8T1WIQ3</accession>
<dbReference type="PANTHER" id="PTHR13627">
    <property type="entry name" value="FUKUTIN RELATED PROTEIN"/>
    <property type="match status" value="1"/>
</dbReference>
<proteinExistence type="predicted"/>
<comment type="caution">
    <text evidence="3">The sequence shown here is derived from an EMBL/GenBank/DDBJ whole genome shotgun (WGS) entry which is preliminary data.</text>
</comment>
<dbReference type="Proteomes" id="UP000693981">
    <property type="component" value="Unassembled WGS sequence"/>
</dbReference>
<dbReference type="PANTHER" id="PTHR13627:SF33">
    <property type="entry name" value="LICD FAMILY PROTEIN"/>
    <property type="match status" value="1"/>
</dbReference>
<protein>
    <submittedName>
        <fullName evidence="3">Uncharacterized protein</fullName>
    </submittedName>
</protein>
<dbReference type="OrthoDB" id="444255at2759"/>
<feature type="transmembrane region" description="Helical" evidence="2">
    <location>
        <begin position="37"/>
        <end position="55"/>
    </location>
</feature>
<dbReference type="EMBL" id="JAGDFL010000348">
    <property type="protein sequence ID" value="KAG7391940.1"/>
    <property type="molecule type" value="Genomic_DNA"/>
</dbReference>
<keyword evidence="2" id="KW-1133">Transmembrane helix</keyword>
<evidence type="ECO:0000313" key="4">
    <source>
        <dbReference type="Proteomes" id="UP000693981"/>
    </source>
</evidence>
<evidence type="ECO:0000256" key="2">
    <source>
        <dbReference type="SAM" id="Phobius"/>
    </source>
</evidence>
<sequence>MADTKPQQSVVDVESGTTNAPSKSAHRRRNLCATPTLLPILALVLVGLVAVDVVMETKMISLASLYSCDSTTTTSCIPKILNPAKIKYHSGHRYYSTLQAMDNLPSPVFRDELNDLCYKKMRNKKQYAYCLPISGRKDTPYCTAADRMDLLNVQSPKSVCYASVLHMIMVEVYEELQASKNTPFLAFGSMLGAVRNGSMIPFTEDADVGFVGSLHHEDALRIALRQKGYHMFHMGIWRVCVAPTHPLAGRLFDSSLPVTKNYAVPYLDLYSIKQQKDGSWDMQEFNGTNGSIIPDDKVMPFSKVTINGVPFDTVRDPKFFLEESYGPEYMTPKRREDES</sequence>
<gene>
    <name evidence="3" type="ORF">PHYBOEH_006533</name>
</gene>
<dbReference type="AlphaFoldDB" id="A0A8T1WIQ3"/>
<keyword evidence="2" id="KW-0472">Membrane</keyword>
<keyword evidence="2" id="KW-0812">Transmembrane</keyword>
<keyword evidence="4" id="KW-1185">Reference proteome</keyword>
<evidence type="ECO:0000256" key="1">
    <source>
        <dbReference type="SAM" id="MobiDB-lite"/>
    </source>
</evidence>
<organism evidence="3 4">
    <name type="scientific">Phytophthora boehmeriae</name>
    <dbReference type="NCBI Taxonomy" id="109152"/>
    <lineage>
        <taxon>Eukaryota</taxon>
        <taxon>Sar</taxon>
        <taxon>Stramenopiles</taxon>
        <taxon>Oomycota</taxon>
        <taxon>Peronosporomycetes</taxon>
        <taxon>Peronosporales</taxon>
        <taxon>Peronosporaceae</taxon>
        <taxon>Phytophthora</taxon>
    </lineage>
</organism>
<dbReference type="InterPro" id="IPR052613">
    <property type="entry name" value="LicD_transferase"/>
</dbReference>
<evidence type="ECO:0000313" key="3">
    <source>
        <dbReference type="EMBL" id="KAG7391940.1"/>
    </source>
</evidence>
<name>A0A8T1WIQ3_9STRA</name>
<feature type="compositionally biased region" description="Polar residues" evidence="1">
    <location>
        <begin position="1"/>
        <end position="22"/>
    </location>
</feature>
<reference evidence="3" key="1">
    <citation type="submission" date="2021-02" db="EMBL/GenBank/DDBJ databases">
        <authorList>
            <person name="Palmer J.M."/>
        </authorList>
    </citation>
    <scope>NUCLEOTIDE SEQUENCE</scope>
    <source>
        <strain evidence="3">SCRP23</strain>
    </source>
</reference>
<feature type="region of interest" description="Disordered" evidence="1">
    <location>
        <begin position="1"/>
        <end position="27"/>
    </location>
</feature>